<keyword evidence="5" id="KW-0297">G-protein coupled receptor</keyword>
<dbReference type="PANTHER" id="PTHR24249">
    <property type="entry name" value="HISTAMINE RECEPTOR-RELATED G-PROTEIN COUPLED RECEPTOR"/>
    <property type="match status" value="1"/>
</dbReference>
<keyword evidence="8" id="KW-0807">Transducer</keyword>
<dbReference type="PROSITE" id="PS50262">
    <property type="entry name" value="G_PROTEIN_RECEP_F1_2"/>
    <property type="match status" value="1"/>
</dbReference>
<dbReference type="SUPFAM" id="SSF81321">
    <property type="entry name" value="Family A G protein-coupled receptor-like"/>
    <property type="match status" value="1"/>
</dbReference>
<dbReference type="GO" id="GO:0004930">
    <property type="term" value="F:G protein-coupled receptor activity"/>
    <property type="evidence" value="ECO:0007669"/>
    <property type="project" value="UniProtKB-KW"/>
</dbReference>
<keyword evidence="6 9" id="KW-0472">Membrane</keyword>
<dbReference type="GO" id="GO:0005886">
    <property type="term" value="C:plasma membrane"/>
    <property type="evidence" value="ECO:0007669"/>
    <property type="project" value="UniProtKB-SubCell"/>
</dbReference>
<dbReference type="InterPro" id="IPR000276">
    <property type="entry name" value="GPCR_Rhodpsn"/>
</dbReference>
<feature type="transmembrane region" description="Helical" evidence="9">
    <location>
        <begin position="234"/>
        <end position="254"/>
    </location>
</feature>
<name>A0A8B8EZC1_CRAVI</name>
<evidence type="ECO:0000256" key="1">
    <source>
        <dbReference type="ARBA" id="ARBA00004651"/>
    </source>
</evidence>
<dbReference type="PRINTS" id="PR00237">
    <property type="entry name" value="GPCRRHODOPSN"/>
</dbReference>
<feature type="transmembrane region" description="Helical" evidence="9">
    <location>
        <begin position="12"/>
        <end position="39"/>
    </location>
</feature>
<feature type="transmembrane region" description="Helical" evidence="9">
    <location>
        <begin position="132"/>
        <end position="153"/>
    </location>
</feature>
<feature type="transmembrane region" description="Helical" evidence="9">
    <location>
        <begin position="181"/>
        <end position="203"/>
    </location>
</feature>
<evidence type="ECO:0000313" key="14">
    <source>
        <dbReference type="RefSeq" id="XP_022344881.1"/>
    </source>
</evidence>
<dbReference type="RefSeq" id="XP_022344883.1">
    <property type="nucleotide sequence ID" value="XM_022489175.1"/>
</dbReference>
<evidence type="ECO:0000256" key="5">
    <source>
        <dbReference type="ARBA" id="ARBA00023040"/>
    </source>
</evidence>
<evidence type="ECO:0000313" key="15">
    <source>
        <dbReference type="RefSeq" id="XP_022344883.1"/>
    </source>
</evidence>
<evidence type="ECO:0000256" key="7">
    <source>
        <dbReference type="ARBA" id="ARBA00023170"/>
    </source>
</evidence>
<evidence type="ECO:0000256" key="4">
    <source>
        <dbReference type="ARBA" id="ARBA00022989"/>
    </source>
</evidence>
<dbReference type="KEGG" id="cvn:111137631"/>
<dbReference type="RefSeq" id="XP_022344881.1">
    <property type="nucleotide sequence ID" value="XM_022489173.1"/>
</dbReference>
<feature type="transmembrane region" description="Helical" evidence="9">
    <location>
        <begin position="266"/>
        <end position="287"/>
    </location>
</feature>
<keyword evidence="4 9" id="KW-1133">Transmembrane helix</keyword>
<evidence type="ECO:0000313" key="13">
    <source>
        <dbReference type="RefSeq" id="XP_022344880.1"/>
    </source>
</evidence>
<sequence>MEEEYKTLQEQWMLILGFVKGLLILVILAGNGVVMFSFNRYKFDLPMATKYFILSMSAADILLGVIYLPLEIALTTGGSRVLKLQGVCIVRQASGMGIYLAILLNHFALAVDRYIAILHPLRYCAILKRRNVVIVLLVIWLCSCFVTTVPMMADPWRDLPRTNATRSCGPYREIWPIVDKYGLLVFLILVVTIPVILYIRIFLVARKQQRVLAAVRQSSAVTSGNQRTAKLMTLLQFLFLAFWIPFIATIPLYFMDLNMNIKSIVIRTSLFIANCNSAVNPFIYSLLRKEFKLVFKNFLKNCAWKKTFNAAENVCVQESVSES</sequence>
<dbReference type="RefSeq" id="XP_022344880.1">
    <property type="nucleotide sequence ID" value="XM_022489172.1"/>
</dbReference>
<comment type="subcellular location">
    <subcellularLocation>
        <location evidence="1">Cell membrane</location>
        <topology evidence="1">Multi-pass membrane protein</topology>
    </subcellularLocation>
</comment>
<evidence type="ECO:0000256" key="3">
    <source>
        <dbReference type="ARBA" id="ARBA00022692"/>
    </source>
</evidence>
<evidence type="ECO:0000313" key="12">
    <source>
        <dbReference type="RefSeq" id="XP_022344879.1"/>
    </source>
</evidence>
<dbReference type="Gene3D" id="1.20.1070.10">
    <property type="entry name" value="Rhodopsin 7-helix transmembrane proteins"/>
    <property type="match status" value="1"/>
</dbReference>
<reference evidence="12 13" key="1">
    <citation type="submission" date="2025-04" db="UniProtKB">
        <authorList>
            <consortium name="RefSeq"/>
        </authorList>
    </citation>
    <scope>IDENTIFICATION</scope>
    <source>
        <tissue evidence="12 13">Whole sample</tissue>
    </source>
</reference>
<dbReference type="GeneID" id="111137631"/>
<gene>
    <name evidence="12 13 14 15" type="primary">LOC111137631</name>
</gene>
<keyword evidence="2" id="KW-1003">Cell membrane</keyword>
<evidence type="ECO:0000256" key="8">
    <source>
        <dbReference type="ARBA" id="ARBA00023224"/>
    </source>
</evidence>
<dbReference type="RefSeq" id="XP_022344879.1">
    <property type="nucleotide sequence ID" value="XM_022489171.1"/>
</dbReference>
<evidence type="ECO:0000256" key="9">
    <source>
        <dbReference type="SAM" id="Phobius"/>
    </source>
</evidence>
<keyword evidence="3 9" id="KW-0812">Transmembrane</keyword>
<dbReference type="Proteomes" id="UP000694844">
    <property type="component" value="Chromosome 5"/>
</dbReference>
<keyword evidence="7" id="KW-0675">Receptor</keyword>
<dbReference type="Pfam" id="PF00001">
    <property type="entry name" value="7tm_1"/>
    <property type="match status" value="1"/>
</dbReference>
<organism evidence="11 15">
    <name type="scientific">Crassostrea virginica</name>
    <name type="common">Eastern oyster</name>
    <dbReference type="NCBI Taxonomy" id="6565"/>
    <lineage>
        <taxon>Eukaryota</taxon>
        <taxon>Metazoa</taxon>
        <taxon>Spiralia</taxon>
        <taxon>Lophotrochozoa</taxon>
        <taxon>Mollusca</taxon>
        <taxon>Bivalvia</taxon>
        <taxon>Autobranchia</taxon>
        <taxon>Pteriomorphia</taxon>
        <taxon>Ostreida</taxon>
        <taxon>Ostreoidea</taxon>
        <taxon>Ostreidae</taxon>
        <taxon>Crassostrea</taxon>
    </lineage>
</organism>
<evidence type="ECO:0000256" key="6">
    <source>
        <dbReference type="ARBA" id="ARBA00023136"/>
    </source>
</evidence>
<dbReference type="OrthoDB" id="6287421at2759"/>
<dbReference type="InterPro" id="IPR017452">
    <property type="entry name" value="GPCR_Rhodpsn_7TM"/>
</dbReference>
<dbReference type="InterPro" id="IPR050569">
    <property type="entry name" value="TAAR"/>
</dbReference>
<evidence type="ECO:0000259" key="10">
    <source>
        <dbReference type="PROSITE" id="PS50262"/>
    </source>
</evidence>
<feature type="transmembrane region" description="Helical" evidence="9">
    <location>
        <begin position="90"/>
        <end position="111"/>
    </location>
</feature>
<proteinExistence type="predicted"/>
<keyword evidence="11" id="KW-1185">Reference proteome</keyword>
<feature type="transmembrane region" description="Helical" evidence="9">
    <location>
        <begin position="51"/>
        <end position="70"/>
    </location>
</feature>
<feature type="domain" description="G-protein coupled receptors family 1 profile" evidence="10">
    <location>
        <begin position="30"/>
        <end position="284"/>
    </location>
</feature>
<accession>A0A8B8EZC1</accession>
<evidence type="ECO:0000313" key="11">
    <source>
        <dbReference type="Proteomes" id="UP000694844"/>
    </source>
</evidence>
<evidence type="ECO:0000256" key="2">
    <source>
        <dbReference type="ARBA" id="ARBA00022475"/>
    </source>
</evidence>
<protein>
    <submittedName>
        <fullName evidence="12 13">Alpha-1B adrenergic receptor-like isoform X1</fullName>
    </submittedName>
</protein>
<dbReference type="AlphaFoldDB" id="A0A8B8EZC1"/>